<protein>
    <recommendedName>
        <fullName evidence="2">G domain-containing protein</fullName>
    </recommendedName>
</protein>
<proteinExistence type="predicted"/>
<keyword evidence="7" id="KW-1185">Reference proteome</keyword>
<dbReference type="EMBL" id="CAJOBC010064428">
    <property type="protein sequence ID" value="CAF4221025.1"/>
    <property type="molecule type" value="Genomic_DNA"/>
</dbReference>
<evidence type="ECO:0000256" key="1">
    <source>
        <dbReference type="SAM" id="Phobius"/>
    </source>
</evidence>
<dbReference type="OrthoDB" id="438440at2759"/>
<dbReference type="InterPro" id="IPR006073">
    <property type="entry name" value="GTP-bd"/>
</dbReference>
<evidence type="ECO:0000313" key="5">
    <source>
        <dbReference type="EMBL" id="CAF4087117.1"/>
    </source>
</evidence>
<evidence type="ECO:0000313" key="6">
    <source>
        <dbReference type="EMBL" id="CAF4221025.1"/>
    </source>
</evidence>
<comment type="caution">
    <text evidence="4">The sequence shown here is derived from an EMBL/GenBank/DDBJ whole genome shotgun (WGS) entry which is preliminary data.</text>
</comment>
<reference evidence="4" key="1">
    <citation type="submission" date="2021-02" db="EMBL/GenBank/DDBJ databases">
        <authorList>
            <person name="Nowell W R."/>
        </authorList>
    </citation>
    <scope>NUCLEOTIDE SEQUENCE</scope>
</reference>
<accession>A0A815H9A8</accession>
<dbReference type="EMBL" id="CAJNOK010018432">
    <property type="protein sequence ID" value="CAF1282293.1"/>
    <property type="molecule type" value="Genomic_DNA"/>
</dbReference>
<dbReference type="EMBL" id="CAJNOQ010014911">
    <property type="protein sequence ID" value="CAF1351044.1"/>
    <property type="molecule type" value="Genomic_DNA"/>
</dbReference>
<dbReference type="EMBL" id="CAJOBA010039996">
    <property type="protein sequence ID" value="CAF4087117.1"/>
    <property type="molecule type" value="Genomic_DNA"/>
</dbReference>
<dbReference type="GO" id="GO:0005525">
    <property type="term" value="F:GTP binding"/>
    <property type="evidence" value="ECO:0007669"/>
    <property type="project" value="InterPro"/>
</dbReference>
<keyword evidence="1" id="KW-0472">Membrane</keyword>
<dbReference type="Proteomes" id="UP000681722">
    <property type="component" value="Unassembled WGS sequence"/>
</dbReference>
<name>A0A815H9A8_9BILA</name>
<evidence type="ECO:0000313" key="7">
    <source>
        <dbReference type="Proteomes" id="UP000663829"/>
    </source>
</evidence>
<dbReference type="CDD" id="cd00882">
    <property type="entry name" value="Ras_like_GTPase"/>
    <property type="match status" value="1"/>
</dbReference>
<keyword evidence="1" id="KW-0812">Transmembrane</keyword>
<feature type="transmembrane region" description="Helical" evidence="1">
    <location>
        <begin position="270"/>
        <end position="298"/>
    </location>
</feature>
<dbReference type="Pfam" id="PF01926">
    <property type="entry name" value="MMR_HSR1"/>
    <property type="match status" value="1"/>
</dbReference>
<keyword evidence="1" id="KW-1133">Transmembrane helix</keyword>
<dbReference type="Proteomes" id="UP000663829">
    <property type="component" value="Unassembled WGS sequence"/>
</dbReference>
<dbReference type="AlphaFoldDB" id="A0A815H9A8"/>
<dbReference type="Proteomes" id="UP000682733">
    <property type="component" value="Unassembled WGS sequence"/>
</dbReference>
<dbReference type="InterPro" id="IPR027417">
    <property type="entry name" value="P-loop_NTPase"/>
</dbReference>
<dbReference type="Proteomes" id="UP000677228">
    <property type="component" value="Unassembled WGS sequence"/>
</dbReference>
<feature type="domain" description="G" evidence="2">
    <location>
        <begin position="448"/>
        <end position="543"/>
    </location>
</feature>
<evidence type="ECO:0000313" key="4">
    <source>
        <dbReference type="EMBL" id="CAF1351044.1"/>
    </source>
</evidence>
<evidence type="ECO:0000259" key="2">
    <source>
        <dbReference type="Pfam" id="PF01926"/>
    </source>
</evidence>
<dbReference type="SUPFAM" id="SSF52540">
    <property type="entry name" value="P-loop containing nucleoside triphosphate hydrolases"/>
    <property type="match status" value="1"/>
</dbReference>
<sequence>MRSVLNSNGSNNPEPYEWIITYKRNTFKHKIGYEKNEEEFIDLISRQLNESFGSSTATITDSNIIDHYIENYISSLISCKIIHCQSSTSTIKDQRHITEFTRFNPHISKATAICSHTDIKITIVGNNLDFFSSHKKMCIITSENLFQPNSVITASEISRNKLVLMNNSLLPVEKRVTIGSRKYTLDTHFGEINLILELYDDDTNNGDNQQQQTTSTFHIFNANFLMATFLRSFFECLHANYDLSLSNKNSSLHYFAKLVANRLPENPGRFLLYGTGALVGICVLFHAGLISLIGYPLFADTLVSGILTQFGVVELSLTYVGTITLYSCLANVGCNSLNRFLYHEHLAFLLNSMGSDSDECANEKMLETQLCDILEKKSIDFDATDMRDRKIIKKIIKDKHLFHTKEITHSKRLTLDGTTIDSQMNAFGFLHDIYYICKLRRSMTGQYISFIGAHRAGKSSLLKSLWNIPAQRGDYFDNRTQQIQMYTLYDDNSSNKVHLLDFPGLTDPVQTIAHLNQNYCVFSTFYVIVVRAGTDYNSAAELIKELQTSPTITSPSETKQLLSNATTTTQSKLVDEHVSIDQQNRGQQQYGLNKSAKFVVIITGIDTIPDSLIENELNEAINRRLNINKELICLCYNKEAIDDENFLRSHESRNLPGIFEVRTFLNKHFNQILDKHSDFNTYKYSI</sequence>
<dbReference type="Gene3D" id="3.40.50.300">
    <property type="entry name" value="P-loop containing nucleotide triphosphate hydrolases"/>
    <property type="match status" value="1"/>
</dbReference>
<gene>
    <name evidence="4" type="ORF">GPM918_LOCUS30909</name>
    <name evidence="3" type="ORF">OVA965_LOCUS27695</name>
    <name evidence="6" type="ORF">SRO942_LOCUS31539</name>
    <name evidence="5" type="ORF">TMI583_LOCUS28443</name>
</gene>
<organism evidence="4 7">
    <name type="scientific">Didymodactylos carnosus</name>
    <dbReference type="NCBI Taxonomy" id="1234261"/>
    <lineage>
        <taxon>Eukaryota</taxon>
        <taxon>Metazoa</taxon>
        <taxon>Spiralia</taxon>
        <taxon>Gnathifera</taxon>
        <taxon>Rotifera</taxon>
        <taxon>Eurotatoria</taxon>
        <taxon>Bdelloidea</taxon>
        <taxon>Philodinida</taxon>
        <taxon>Philodinidae</taxon>
        <taxon>Didymodactylos</taxon>
    </lineage>
</organism>
<evidence type="ECO:0000313" key="3">
    <source>
        <dbReference type="EMBL" id="CAF1282293.1"/>
    </source>
</evidence>